<dbReference type="PROSITE" id="PS00529">
    <property type="entry name" value="RIBOSOMAL_S24E"/>
    <property type="match status" value="1"/>
</dbReference>
<sequence length="418" mass="47595">MSLFRTVNALVVSAFCNKKIDYNKKYSIHLHVLMHSNTIATNEEGAGYLSPWTYSCLIRVSVDRLKKALSENPEAVHALNHLQEVFRQVDRASPSFLYDFSKLLLTESGVAGVNLQESYLRMQAKAPSDELELPQFAHIAEFRCLSIRAIALCKVLARIPDEMADRRPFLETIKEIASSIKQLLDTTNAIIAIVPHCYQPLAEKRKREFVQVSKRFSSTLKEYFKHQEPNQVFVAANQLIVQTMKLCIAIRDRVHLVRITANGGQLISDLSLSSIFINNKNKSVKMGEGGVVTLHTRKVLNNRLLFRKQMVVDILHPNRASVPKSEVRERLSKLYKTTPDVVVPYGFQCLFGGGRSTGFAHVYDSLDYAKRFEPKYRLLRQGIGQKVEKGGRKQRKERKNRQKKVRGVKKVKVQAGKK</sequence>
<dbReference type="InterPro" id="IPR053750">
    <property type="entry name" value="PDCD10_Homolog"/>
</dbReference>
<dbReference type="Pfam" id="PF06840">
    <property type="entry name" value="PDC10_C"/>
    <property type="match status" value="1"/>
</dbReference>
<evidence type="ECO:0000256" key="1">
    <source>
        <dbReference type="ARBA" id="ARBA00009680"/>
    </source>
</evidence>
<dbReference type="Gene3D" id="3.30.70.3370">
    <property type="match status" value="1"/>
</dbReference>
<dbReference type="GO" id="GO:0006412">
    <property type="term" value="P:translation"/>
    <property type="evidence" value="ECO:0007669"/>
    <property type="project" value="InterPro"/>
</dbReference>
<dbReference type="PANTHER" id="PTHR13250:SF1">
    <property type="entry name" value="PROGRAMMED CELL DEATH PROTEIN 10"/>
    <property type="match status" value="1"/>
</dbReference>
<dbReference type="GO" id="GO:0019901">
    <property type="term" value="F:protein kinase binding"/>
    <property type="evidence" value="ECO:0007669"/>
    <property type="project" value="TreeGrafter"/>
</dbReference>
<protein>
    <recommendedName>
        <fullName evidence="4">Small ribosomal subunit protein eS24</fullName>
    </recommendedName>
    <alternativeName>
        <fullName evidence="5">40S ribosomal protein S24</fullName>
    </alternativeName>
</protein>
<feature type="region of interest" description="Disordered" evidence="6">
    <location>
        <begin position="383"/>
        <end position="418"/>
    </location>
</feature>
<dbReference type="InterPro" id="IPR053709">
    <property type="entry name" value="eRP_eS24_sf"/>
</dbReference>
<dbReference type="InterPro" id="IPR012678">
    <property type="entry name" value="Ribosomal_uL23/eL15/eS24_sf"/>
</dbReference>
<dbReference type="GO" id="GO:0090443">
    <property type="term" value="C:FAR/SIN/STRIPAK complex"/>
    <property type="evidence" value="ECO:0007669"/>
    <property type="project" value="TreeGrafter"/>
</dbReference>
<keyword evidence="7" id="KW-1185">Reference proteome</keyword>
<dbReference type="SUPFAM" id="SSF54189">
    <property type="entry name" value="Ribosomal proteins S24e, L23 and L15e"/>
    <property type="match status" value="1"/>
</dbReference>
<evidence type="ECO:0000256" key="4">
    <source>
        <dbReference type="ARBA" id="ARBA00035149"/>
    </source>
</evidence>
<proteinExistence type="inferred from homology"/>
<dbReference type="InterPro" id="IPR001976">
    <property type="entry name" value="Ribosomal_eS24"/>
</dbReference>
<dbReference type="GO" id="GO:1903358">
    <property type="term" value="P:regulation of Golgi organization"/>
    <property type="evidence" value="ECO:0007669"/>
    <property type="project" value="TreeGrafter"/>
</dbReference>
<dbReference type="GO" id="GO:0005840">
    <property type="term" value="C:ribosome"/>
    <property type="evidence" value="ECO:0007669"/>
    <property type="project" value="UniProtKB-KW"/>
</dbReference>
<feature type="compositionally biased region" description="Basic residues" evidence="6">
    <location>
        <begin position="392"/>
        <end position="418"/>
    </location>
</feature>
<dbReference type="Proteomes" id="UP000887572">
    <property type="component" value="Unplaced"/>
</dbReference>
<dbReference type="AlphaFoldDB" id="A0A914HDX6"/>
<accession>A0A914HDX6</accession>
<dbReference type="InterPro" id="IPR009652">
    <property type="entry name" value="PDCD10"/>
</dbReference>
<dbReference type="HAMAP" id="MF_00545">
    <property type="entry name" value="Ribosomal_eS24"/>
    <property type="match status" value="1"/>
</dbReference>
<evidence type="ECO:0000256" key="5">
    <source>
        <dbReference type="ARBA" id="ARBA00035458"/>
    </source>
</evidence>
<evidence type="ECO:0000256" key="2">
    <source>
        <dbReference type="ARBA" id="ARBA00022980"/>
    </source>
</evidence>
<evidence type="ECO:0000256" key="6">
    <source>
        <dbReference type="SAM" id="MobiDB-lite"/>
    </source>
</evidence>
<dbReference type="GO" id="GO:1990904">
    <property type="term" value="C:ribonucleoprotein complex"/>
    <property type="evidence" value="ECO:0007669"/>
    <property type="project" value="UniProtKB-KW"/>
</dbReference>
<comment type="similarity">
    <text evidence="1">Belongs to the eukaryotic ribosomal protein eS24 family.</text>
</comment>
<dbReference type="Gene3D" id="1.20.120.1950">
    <property type="match status" value="1"/>
</dbReference>
<dbReference type="Pfam" id="PF01282">
    <property type="entry name" value="Ribosomal_S24e"/>
    <property type="match status" value="1"/>
</dbReference>
<organism evidence="7 8">
    <name type="scientific">Globodera rostochiensis</name>
    <name type="common">Golden nematode worm</name>
    <name type="synonym">Heterodera rostochiensis</name>
    <dbReference type="NCBI Taxonomy" id="31243"/>
    <lineage>
        <taxon>Eukaryota</taxon>
        <taxon>Metazoa</taxon>
        <taxon>Ecdysozoa</taxon>
        <taxon>Nematoda</taxon>
        <taxon>Chromadorea</taxon>
        <taxon>Rhabditida</taxon>
        <taxon>Tylenchina</taxon>
        <taxon>Tylenchomorpha</taxon>
        <taxon>Tylenchoidea</taxon>
        <taxon>Heteroderidae</taxon>
        <taxon>Heteroderinae</taxon>
        <taxon>Globodera</taxon>
    </lineage>
</organism>
<dbReference type="FunFam" id="3.30.70.3370:FF:000001">
    <property type="entry name" value="40S ribosomal protein S24"/>
    <property type="match status" value="1"/>
</dbReference>
<dbReference type="GO" id="GO:0003735">
    <property type="term" value="F:structural constituent of ribosome"/>
    <property type="evidence" value="ECO:0007669"/>
    <property type="project" value="InterPro"/>
</dbReference>
<dbReference type="WBParaSite" id="Gr19_v10_g15731.t1">
    <property type="protein sequence ID" value="Gr19_v10_g15731.t1"/>
    <property type="gene ID" value="Gr19_v10_g15731"/>
</dbReference>
<name>A0A914HDX6_GLORO</name>
<evidence type="ECO:0000313" key="7">
    <source>
        <dbReference type="Proteomes" id="UP000887572"/>
    </source>
</evidence>
<reference evidence="8" key="1">
    <citation type="submission" date="2022-11" db="UniProtKB">
        <authorList>
            <consortium name="WormBaseParasite"/>
        </authorList>
    </citation>
    <scope>IDENTIFICATION</scope>
</reference>
<keyword evidence="3" id="KW-0687">Ribonucleoprotein</keyword>
<dbReference type="PANTHER" id="PTHR13250">
    <property type="entry name" value="TF-1 CELL APOPTOSIS RELATED PROTEIN-15"/>
    <property type="match status" value="1"/>
</dbReference>
<dbReference type="InterPro" id="IPR018098">
    <property type="entry name" value="Ribosomal_eS24_CS"/>
</dbReference>
<keyword evidence="2" id="KW-0689">Ribosomal protein</keyword>
<evidence type="ECO:0000313" key="8">
    <source>
        <dbReference type="WBParaSite" id="Gr19_v10_g15731.t1"/>
    </source>
</evidence>
<evidence type="ECO:0000256" key="3">
    <source>
        <dbReference type="ARBA" id="ARBA00023274"/>
    </source>
</evidence>